<dbReference type="EMBL" id="SBIQ01000136">
    <property type="protein sequence ID" value="KAF7683050.1"/>
    <property type="molecule type" value="Genomic_DNA"/>
</dbReference>
<gene>
    <name evidence="1" type="ORF">TCON_1735</name>
</gene>
<protein>
    <submittedName>
        <fullName evidence="1">Uncharacterized protein</fullName>
    </submittedName>
</protein>
<comment type="caution">
    <text evidence="1">The sequence shown here is derived from an EMBL/GenBank/DDBJ whole genome shotgun (WGS) entry which is preliminary data.</text>
</comment>
<dbReference type="Proteomes" id="UP001516464">
    <property type="component" value="Unassembled WGS sequence"/>
</dbReference>
<sequence>MIILQSILDSVDSALEEWPKDLSKVVRTRLGRMPRGGWKKACDFFCEKFSCEVSEEEFKRRAHTIKRDPLESDYSQTKKKIKLLNSLSPTSTIKAASVHQN</sequence>
<evidence type="ECO:0000313" key="1">
    <source>
        <dbReference type="EMBL" id="KAF7683050.1"/>
    </source>
</evidence>
<accession>A0ABQ7HXY3</accession>
<evidence type="ECO:0000313" key="2">
    <source>
        <dbReference type="Proteomes" id="UP001516464"/>
    </source>
</evidence>
<reference evidence="1 2" key="1">
    <citation type="submission" date="2019-01" db="EMBL/GenBank/DDBJ databases">
        <title>Genomes sequencing and comparative genomics of infectious freshwater microsporidia, Cucumispora dikerogammari and Thelohania contejeani.</title>
        <authorList>
            <person name="Cormier A."/>
            <person name="Giraud I."/>
            <person name="Wattier R."/>
            <person name="Teixeira M."/>
            <person name="Grandjean F."/>
            <person name="Rigaud T."/>
            <person name="Cordaux R."/>
        </authorList>
    </citation>
    <scope>NUCLEOTIDE SEQUENCE [LARGE SCALE GENOMIC DNA]</scope>
    <source>
        <strain evidence="1">T1</strain>
        <tissue evidence="1">Spores</tissue>
    </source>
</reference>
<organism evidence="1 2">
    <name type="scientific">Astathelohania contejeani</name>
    <dbReference type="NCBI Taxonomy" id="164912"/>
    <lineage>
        <taxon>Eukaryota</taxon>
        <taxon>Fungi</taxon>
        <taxon>Fungi incertae sedis</taxon>
        <taxon>Microsporidia</taxon>
        <taxon>Astathelohaniidae</taxon>
        <taxon>Astathelohania</taxon>
    </lineage>
</organism>
<name>A0ABQ7HXY3_9MICR</name>
<proteinExistence type="predicted"/>
<keyword evidence="2" id="KW-1185">Reference proteome</keyword>